<dbReference type="Proteomes" id="UP001205998">
    <property type="component" value="Unassembled WGS sequence"/>
</dbReference>
<feature type="non-terminal residue" evidence="3">
    <location>
        <position position="518"/>
    </location>
</feature>
<accession>A0AAD5FGU0</accession>
<gene>
    <name evidence="3" type="ORF">C0J50_11061</name>
</gene>
<protein>
    <submittedName>
        <fullName evidence="3">Dual specificity protein phosphatase 26 isoform X1</fullName>
    </submittedName>
</protein>
<dbReference type="AlphaFoldDB" id="A0AAD5FGU0"/>
<dbReference type="PANTHER" id="PTHR46599:SF6">
    <property type="entry name" value="DUAL SPECIFICITY PHOSPHATASE 26"/>
    <property type="match status" value="1"/>
</dbReference>
<feature type="domain" description="PiggyBac transposable element-derived protein" evidence="2">
    <location>
        <begin position="79"/>
        <end position="408"/>
    </location>
</feature>
<feature type="compositionally biased region" description="Low complexity" evidence="1">
    <location>
        <begin position="1"/>
        <end position="24"/>
    </location>
</feature>
<evidence type="ECO:0000256" key="1">
    <source>
        <dbReference type="SAM" id="MobiDB-lite"/>
    </source>
</evidence>
<name>A0AAD5FGU0_SILAS</name>
<evidence type="ECO:0000313" key="3">
    <source>
        <dbReference type="EMBL" id="KAI5614907.1"/>
    </source>
</evidence>
<comment type="caution">
    <text evidence="3">The sequence shown here is derived from an EMBL/GenBank/DDBJ whole genome shotgun (WGS) entry which is preliminary data.</text>
</comment>
<proteinExistence type="predicted"/>
<sequence length="518" mass="58230">SSSGSESGESDCVASSSSSSSSSESYDESEDHGSGWVAKNNQVWFPTNEETIPFMQPDTGMIPGPTGYATSSVTNVESAFDLFFTEEMIDLVVRMTNLNGQRTVKNWTAVDSTDFRAYMGLLILAGVYRSRGESKRSLWNCHSGRPIFRATMSFNRFCEINGSLCFEDELQTPPGLQDDKLAPIRSLWDMWTQRLPLLFTPGRDVTVDEQLVSFKGRCGYGLKMWLTTDVATSYAWKCDVNMGKTDDATEVEQGKRIILDMTKKLRGVTVACDKSFTSYSLGQKLLKKKKTLVGMIRNNNPELPPKLLQVKERAPFSSIFAFTKNTTAVSYVPKHGKNVVLISTRHRQTELTEGPKKKPEIFTYYNRCKGVFNTLAKVVSTYSCRTRAKHWSQTLFMNMIDISASNAYVIFKAVQPSCNKTKRCRRRRFLEELGRALVSSEMLKRERLPRSPFAAALVKEIRSSASPDKETSVDTNSSGMKRGLCIRCTKRRKKTITTCICCGKYICKAHQVICCESC</sequence>
<feature type="region of interest" description="Disordered" evidence="1">
    <location>
        <begin position="1"/>
        <end position="34"/>
    </location>
</feature>
<evidence type="ECO:0000313" key="4">
    <source>
        <dbReference type="Proteomes" id="UP001205998"/>
    </source>
</evidence>
<feature type="non-terminal residue" evidence="3">
    <location>
        <position position="1"/>
    </location>
</feature>
<organism evidence="3 4">
    <name type="scientific">Silurus asotus</name>
    <name type="common">Amur catfish</name>
    <name type="synonym">Parasilurus asotus</name>
    <dbReference type="NCBI Taxonomy" id="30991"/>
    <lineage>
        <taxon>Eukaryota</taxon>
        <taxon>Metazoa</taxon>
        <taxon>Chordata</taxon>
        <taxon>Craniata</taxon>
        <taxon>Vertebrata</taxon>
        <taxon>Euteleostomi</taxon>
        <taxon>Actinopterygii</taxon>
        <taxon>Neopterygii</taxon>
        <taxon>Teleostei</taxon>
        <taxon>Ostariophysi</taxon>
        <taxon>Siluriformes</taxon>
        <taxon>Siluridae</taxon>
        <taxon>Silurus</taxon>
    </lineage>
</organism>
<reference evidence="3" key="1">
    <citation type="submission" date="2018-07" db="EMBL/GenBank/DDBJ databases">
        <title>Comparative genomics of catfishes provides insights into carnivory and benthic adaptation.</title>
        <authorList>
            <person name="Zhang Y."/>
            <person name="Wang D."/>
            <person name="Peng Z."/>
            <person name="Zheng S."/>
            <person name="Shao F."/>
            <person name="Tao W."/>
        </authorList>
    </citation>
    <scope>NUCLEOTIDE SEQUENCE</scope>
    <source>
        <strain evidence="3">Chongqing</strain>
    </source>
</reference>
<dbReference type="PANTHER" id="PTHR46599">
    <property type="entry name" value="PIGGYBAC TRANSPOSABLE ELEMENT-DERIVED PROTEIN 4"/>
    <property type="match status" value="1"/>
</dbReference>
<dbReference type="EMBL" id="MU557501">
    <property type="protein sequence ID" value="KAI5614907.1"/>
    <property type="molecule type" value="Genomic_DNA"/>
</dbReference>
<dbReference type="InterPro" id="IPR029526">
    <property type="entry name" value="PGBD"/>
</dbReference>
<dbReference type="Pfam" id="PF13843">
    <property type="entry name" value="DDE_Tnp_1_7"/>
    <property type="match status" value="1"/>
</dbReference>
<evidence type="ECO:0000259" key="2">
    <source>
        <dbReference type="Pfam" id="PF13843"/>
    </source>
</evidence>
<keyword evidence="4" id="KW-1185">Reference proteome</keyword>